<dbReference type="GO" id="GO:0003676">
    <property type="term" value="F:nucleic acid binding"/>
    <property type="evidence" value="ECO:0007669"/>
    <property type="project" value="InterPro"/>
</dbReference>
<dbReference type="AlphaFoldDB" id="A0AAV3NKN5"/>
<dbReference type="GO" id="GO:0008270">
    <property type="term" value="F:zinc ion binding"/>
    <property type="evidence" value="ECO:0007669"/>
    <property type="project" value="UniProtKB-KW"/>
</dbReference>
<proteinExistence type="predicted"/>
<evidence type="ECO:0000313" key="5">
    <source>
        <dbReference type="Proteomes" id="UP001454036"/>
    </source>
</evidence>
<dbReference type="PROSITE" id="PS50158">
    <property type="entry name" value="ZF_CCHC"/>
    <property type="match status" value="1"/>
</dbReference>
<evidence type="ECO:0000256" key="2">
    <source>
        <dbReference type="SAM" id="MobiDB-lite"/>
    </source>
</evidence>
<organism evidence="4 5">
    <name type="scientific">Lithospermum erythrorhizon</name>
    <name type="common">Purple gromwell</name>
    <name type="synonym">Lithospermum officinale var. erythrorhizon</name>
    <dbReference type="NCBI Taxonomy" id="34254"/>
    <lineage>
        <taxon>Eukaryota</taxon>
        <taxon>Viridiplantae</taxon>
        <taxon>Streptophyta</taxon>
        <taxon>Embryophyta</taxon>
        <taxon>Tracheophyta</taxon>
        <taxon>Spermatophyta</taxon>
        <taxon>Magnoliopsida</taxon>
        <taxon>eudicotyledons</taxon>
        <taxon>Gunneridae</taxon>
        <taxon>Pentapetalae</taxon>
        <taxon>asterids</taxon>
        <taxon>lamiids</taxon>
        <taxon>Boraginales</taxon>
        <taxon>Boraginaceae</taxon>
        <taxon>Boraginoideae</taxon>
        <taxon>Lithospermeae</taxon>
        <taxon>Lithospermum</taxon>
    </lineage>
</organism>
<name>A0AAV3NKN5_LITER</name>
<feature type="domain" description="CCHC-type" evidence="3">
    <location>
        <begin position="171"/>
        <end position="185"/>
    </location>
</feature>
<dbReference type="Proteomes" id="UP001454036">
    <property type="component" value="Unassembled WGS sequence"/>
</dbReference>
<keyword evidence="5" id="KW-1185">Reference proteome</keyword>
<reference evidence="4 5" key="1">
    <citation type="submission" date="2024-01" db="EMBL/GenBank/DDBJ databases">
        <title>The complete chloroplast genome sequence of Lithospermum erythrorhizon: insights into the phylogenetic relationship among Boraginaceae species and the maternal lineages of purple gromwells.</title>
        <authorList>
            <person name="Okada T."/>
            <person name="Watanabe K."/>
        </authorList>
    </citation>
    <scope>NUCLEOTIDE SEQUENCE [LARGE SCALE GENOMIC DNA]</scope>
</reference>
<evidence type="ECO:0000313" key="4">
    <source>
        <dbReference type="EMBL" id="GAA0139890.1"/>
    </source>
</evidence>
<comment type="caution">
    <text evidence="4">The sequence shown here is derived from an EMBL/GenBank/DDBJ whole genome shotgun (WGS) entry which is preliminary data.</text>
</comment>
<evidence type="ECO:0000259" key="3">
    <source>
        <dbReference type="PROSITE" id="PS50158"/>
    </source>
</evidence>
<gene>
    <name evidence="4" type="ORF">LIER_01349</name>
</gene>
<dbReference type="InterPro" id="IPR001878">
    <property type="entry name" value="Znf_CCHC"/>
</dbReference>
<evidence type="ECO:0000256" key="1">
    <source>
        <dbReference type="PROSITE-ProRule" id="PRU00047"/>
    </source>
</evidence>
<keyword evidence="1" id="KW-0479">Metal-binding</keyword>
<protein>
    <recommendedName>
        <fullName evidence="3">CCHC-type domain-containing protein</fullName>
    </recommendedName>
</protein>
<keyword evidence="1" id="KW-0863">Zinc-finger</keyword>
<accession>A0AAV3NKN5</accession>
<dbReference type="InterPro" id="IPR036875">
    <property type="entry name" value="Znf_CCHC_sf"/>
</dbReference>
<dbReference type="SMART" id="SM00343">
    <property type="entry name" value="ZnF_C2HC"/>
    <property type="match status" value="1"/>
</dbReference>
<dbReference type="EMBL" id="BAABME010000129">
    <property type="protein sequence ID" value="GAA0139890.1"/>
    <property type="molecule type" value="Genomic_DNA"/>
</dbReference>
<dbReference type="Pfam" id="PF00098">
    <property type="entry name" value="zf-CCHC"/>
    <property type="match status" value="1"/>
</dbReference>
<keyword evidence="1" id="KW-0862">Zinc</keyword>
<sequence length="316" mass="34510">MLADGSENELCTYVPDGESGIQAKDISCGVTVVQMEPEFPHSPTETGEGSNQILGSFYEPLTQNKKPSGGSNNRVNNFGGGRAVNSTTKIDVRQIDKERVRYDHDVNFESGLDDRAPGADCQEESLSPDLPNLLNEGILSFGKRKRDMWVDAGAGGHYQLPIGRQKGDRTCYMCGSPDHLIRECPVNSNGYPMLQTGNCIPRGPVLNYSSPYWNGTVLPPFSPYGFMYGNPGIMPYNLSMVPGSPFAMPTYVPFLYGGLPTPHGSLGMGSNAALFEKSPECHRMPLEPIADRMPLEPIAELHSSKRTNLSNKSDDR</sequence>
<feature type="compositionally biased region" description="Polar residues" evidence="2">
    <location>
        <begin position="61"/>
        <end position="76"/>
    </location>
</feature>
<dbReference type="Gene3D" id="4.10.60.10">
    <property type="entry name" value="Zinc finger, CCHC-type"/>
    <property type="match status" value="1"/>
</dbReference>
<dbReference type="SUPFAM" id="SSF57756">
    <property type="entry name" value="Retrovirus zinc finger-like domains"/>
    <property type="match status" value="1"/>
</dbReference>
<feature type="region of interest" description="Disordered" evidence="2">
    <location>
        <begin position="60"/>
        <end position="82"/>
    </location>
</feature>